<evidence type="ECO:0000313" key="2">
    <source>
        <dbReference type="EMBL" id="WYY00481.1"/>
    </source>
</evidence>
<dbReference type="AlphaFoldDB" id="A0AAX4NG72"/>
<protein>
    <submittedName>
        <fullName evidence="2">DUF167 domain-containing protein</fullName>
    </submittedName>
</protein>
<sequence length="71" mass="8187">MKSINVKVSHGKGGISEEEGFIRVHTMEPRENNRANIDVKRQISKYYQVPFTCIRIISGQRSKNKIVEIDL</sequence>
<dbReference type="GeneID" id="95967790"/>
<dbReference type="SMART" id="SM01152">
    <property type="entry name" value="DUF167"/>
    <property type="match status" value="1"/>
</dbReference>
<comment type="similarity">
    <text evidence="1">Belongs to the UPF0235 family.</text>
</comment>
<dbReference type="InterPro" id="IPR036591">
    <property type="entry name" value="YggU-like_sf"/>
</dbReference>
<dbReference type="Proteomes" id="UP001451606">
    <property type="component" value="Chromosome"/>
</dbReference>
<gene>
    <name evidence="2" type="ORF">OXIME_001053</name>
</gene>
<dbReference type="InterPro" id="IPR003746">
    <property type="entry name" value="DUF167"/>
</dbReference>
<name>A0AAX4NG72_9ARCH</name>
<dbReference type="EMBL" id="CP133772">
    <property type="protein sequence ID" value="WYY00481.1"/>
    <property type="molecule type" value="Genomic_DNA"/>
</dbReference>
<dbReference type="SUPFAM" id="SSF69786">
    <property type="entry name" value="YggU-like"/>
    <property type="match status" value="1"/>
</dbReference>
<proteinExistence type="inferred from homology"/>
<organism evidence="2 3">
    <name type="scientific">Oxyplasma meridianum</name>
    <dbReference type="NCBI Taxonomy" id="3073602"/>
    <lineage>
        <taxon>Archaea</taxon>
        <taxon>Methanobacteriati</taxon>
        <taxon>Thermoplasmatota</taxon>
        <taxon>Thermoplasmata</taxon>
        <taxon>Thermoplasmatales</taxon>
        <taxon>Thermoplasmataceae</taxon>
        <taxon>Oxyplasma</taxon>
    </lineage>
</organism>
<dbReference type="Gene3D" id="3.30.1200.10">
    <property type="entry name" value="YggU-like"/>
    <property type="match status" value="1"/>
</dbReference>
<evidence type="ECO:0000313" key="3">
    <source>
        <dbReference type="Proteomes" id="UP001451606"/>
    </source>
</evidence>
<dbReference type="KEGG" id="omr:OXIME_001053"/>
<reference evidence="2 3" key="1">
    <citation type="submission" date="2023-09" db="EMBL/GenBank/DDBJ databases">
        <authorList>
            <person name="Golyshina O.V."/>
            <person name="Lunev E.A."/>
            <person name="Bargiela R."/>
            <person name="Gaines M.C."/>
            <person name="Daum B."/>
            <person name="Bale N.J."/>
            <person name="Koenen M."/>
            <person name="Sinninghe Damst J.S."/>
            <person name="Yakimov M."/>
            <person name="Golyshin P.N."/>
        </authorList>
    </citation>
    <scope>NUCLEOTIDE SEQUENCE [LARGE SCALE GENOMIC DNA]</scope>
    <source>
        <strain evidence="2 3">M1</strain>
    </source>
</reference>
<dbReference type="NCBIfam" id="TIGR00251">
    <property type="entry name" value="DUF167 family protein"/>
    <property type="match status" value="1"/>
</dbReference>
<dbReference type="RefSeq" id="WP_393970818.1">
    <property type="nucleotide sequence ID" value="NZ_CP133772.1"/>
</dbReference>
<dbReference type="Pfam" id="PF02594">
    <property type="entry name" value="DUF167"/>
    <property type="match status" value="1"/>
</dbReference>
<keyword evidence="3" id="KW-1185">Reference proteome</keyword>
<evidence type="ECO:0000256" key="1">
    <source>
        <dbReference type="ARBA" id="ARBA00010364"/>
    </source>
</evidence>
<accession>A0AAX4NG72</accession>